<dbReference type="Pfam" id="PF19806">
    <property type="entry name" value="DUF6289"/>
    <property type="match status" value="1"/>
</dbReference>
<evidence type="ECO:0008006" key="4">
    <source>
        <dbReference type="Google" id="ProtNLM"/>
    </source>
</evidence>
<feature type="chain" id="PRO_5046373400" description="Secreted protein" evidence="1">
    <location>
        <begin position="26"/>
        <end position="75"/>
    </location>
</feature>
<keyword evidence="3" id="KW-1185">Reference proteome</keyword>
<protein>
    <recommendedName>
        <fullName evidence="4">Secreted protein</fullName>
    </recommendedName>
</protein>
<gene>
    <name evidence="2" type="ORF">B7G68_16315</name>
</gene>
<reference evidence="2 3" key="1">
    <citation type="journal article" date="2015" name="Biotechnol. Bioeng.">
        <title>Genome sequence and phenotypic characterization of Caulobacter segnis.</title>
        <authorList>
            <person name="Patel S."/>
            <person name="Fletcher B."/>
            <person name="Scott D.C."/>
            <person name="Ely B."/>
        </authorList>
    </citation>
    <scope>NUCLEOTIDE SEQUENCE [LARGE SCALE GENOMIC DNA]</scope>
    <source>
        <strain evidence="2 3">TK0059</strain>
    </source>
</reference>
<organism evidence="2 3">
    <name type="scientific">Caulobacter segnis</name>
    <dbReference type="NCBI Taxonomy" id="88688"/>
    <lineage>
        <taxon>Bacteria</taxon>
        <taxon>Pseudomonadati</taxon>
        <taxon>Pseudomonadota</taxon>
        <taxon>Alphaproteobacteria</taxon>
        <taxon>Caulobacterales</taxon>
        <taxon>Caulobacteraceae</taxon>
        <taxon>Caulobacter</taxon>
    </lineage>
</organism>
<proteinExistence type="predicted"/>
<evidence type="ECO:0000313" key="3">
    <source>
        <dbReference type="Proteomes" id="UP000240527"/>
    </source>
</evidence>
<dbReference type="RefSeq" id="WP_013080271.1">
    <property type="nucleotide sequence ID" value="NZ_CP027850.1"/>
</dbReference>
<sequence length="75" mass="8023">MRTLIMKAAVAAVLTAMAVAGPASSGPFDQEILVMYYANEAKTIQVGESYRGCDGAGYSWGSRTDIKDRYVTPCP</sequence>
<feature type="signal peptide" evidence="1">
    <location>
        <begin position="1"/>
        <end position="25"/>
    </location>
</feature>
<keyword evidence="1" id="KW-0732">Signal</keyword>
<dbReference type="InterPro" id="IPR046256">
    <property type="entry name" value="DUF6289"/>
</dbReference>
<dbReference type="Proteomes" id="UP000240527">
    <property type="component" value="Chromosome"/>
</dbReference>
<evidence type="ECO:0000313" key="2">
    <source>
        <dbReference type="EMBL" id="AVQ03274.1"/>
    </source>
</evidence>
<dbReference type="EMBL" id="CP027850">
    <property type="protein sequence ID" value="AVQ03274.1"/>
    <property type="molecule type" value="Genomic_DNA"/>
</dbReference>
<accession>A0ABM6TJ99</accession>
<evidence type="ECO:0000256" key="1">
    <source>
        <dbReference type="SAM" id="SignalP"/>
    </source>
</evidence>
<name>A0ABM6TJ99_9CAUL</name>